<dbReference type="InterPro" id="IPR006016">
    <property type="entry name" value="UspA"/>
</dbReference>
<accession>A0A652YT60</accession>
<evidence type="ECO:0000313" key="5">
    <source>
        <dbReference type="EMBL" id="TYQ06308.1"/>
    </source>
</evidence>
<dbReference type="PANTHER" id="PTHR46268">
    <property type="entry name" value="STRESS RESPONSE PROTEIN NHAX"/>
    <property type="match status" value="1"/>
</dbReference>
<dbReference type="InterPro" id="IPR014729">
    <property type="entry name" value="Rossmann-like_a/b/a_fold"/>
</dbReference>
<comment type="caution">
    <text evidence="5">The sequence shown here is derived from an EMBL/GenBank/DDBJ whole genome shotgun (WGS) entry which is preliminary data.</text>
</comment>
<dbReference type="AlphaFoldDB" id="A0A652YT60"/>
<dbReference type="PANTHER" id="PTHR46268:SF27">
    <property type="entry name" value="UNIVERSAL STRESS PROTEIN RV2623"/>
    <property type="match status" value="1"/>
</dbReference>
<reference evidence="5" key="1">
    <citation type="submission" date="2019-07" db="EMBL/GenBank/DDBJ databases">
        <title>Genomic Encyclopedia of Type Strains, Phase IV (KMG-IV): sequencing the most valuable type-strain genomes for metagenomic binning, comparative biology and taxonomic classification.</title>
        <authorList>
            <person name="Goeker M."/>
        </authorList>
    </citation>
    <scope>NUCLEOTIDE SEQUENCE</scope>
    <source>
        <strain evidence="5">DSM 44596</strain>
    </source>
</reference>
<evidence type="ECO:0000256" key="1">
    <source>
        <dbReference type="ARBA" id="ARBA00008791"/>
    </source>
</evidence>
<feature type="domain" description="UspA" evidence="4">
    <location>
        <begin position="156"/>
        <end position="293"/>
    </location>
</feature>
<protein>
    <submittedName>
        <fullName evidence="5">Nucleotide-binding universal stress UspA family protein</fullName>
    </submittedName>
</protein>
<proteinExistence type="inferred from homology"/>
<evidence type="ECO:0000256" key="2">
    <source>
        <dbReference type="ARBA" id="ARBA00022741"/>
    </source>
</evidence>
<gene>
    <name evidence="5" type="ORF">FNL38_102442</name>
</gene>
<name>A0A652YT60_NOCGL</name>
<comment type="similarity">
    <text evidence="1">Belongs to the universal stress protein A family.</text>
</comment>
<evidence type="ECO:0000256" key="3">
    <source>
        <dbReference type="ARBA" id="ARBA00022840"/>
    </source>
</evidence>
<sequence>MSSREHNNVVVGIDGSDTASTALREAAKIAAQRELRLDIIHALDFAPYGFGGPYIDAGGVYEWVEEAGKAVLGDAEKFAAEVAPTVTVHTEMAIGSPTQWLLESSAKARLVVVGASSSGKAATAVLGNTAVGVASHGKCPVIVVRERDGVVPSDGPVVVGVDGSALSAQAVGAAFEEAAFRGAELVAVHVWSDLGTAAFEDPRAAALAPASLEEEEHAVLSENLAGWSEKYPDVVVRREIYLDNPRGRLLEWSARAQLVVVGSRGRGGFRGMLLGSTSNTLIASAQCPVMVVRPEDS</sequence>
<evidence type="ECO:0000259" key="4">
    <source>
        <dbReference type="Pfam" id="PF00582"/>
    </source>
</evidence>
<keyword evidence="2" id="KW-0547">Nucleotide-binding</keyword>
<dbReference type="PRINTS" id="PR01438">
    <property type="entry name" value="UNVRSLSTRESS"/>
</dbReference>
<dbReference type="EMBL" id="VNIQ01000002">
    <property type="protein sequence ID" value="TYQ06308.1"/>
    <property type="molecule type" value="Genomic_DNA"/>
</dbReference>
<dbReference type="GO" id="GO:0005524">
    <property type="term" value="F:ATP binding"/>
    <property type="evidence" value="ECO:0007669"/>
    <property type="project" value="UniProtKB-KW"/>
</dbReference>
<dbReference type="Pfam" id="PF00582">
    <property type="entry name" value="Usp"/>
    <property type="match status" value="2"/>
</dbReference>
<dbReference type="InterPro" id="IPR006015">
    <property type="entry name" value="Universal_stress_UspA"/>
</dbReference>
<organism evidence="5">
    <name type="scientific">Nocardia globerula</name>
    <dbReference type="NCBI Taxonomy" id="1818"/>
    <lineage>
        <taxon>Bacteria</taxon>
        <taxon>Bacillati</taxon>
        <taxon>Actinomycetota</taxon>
        <taxon>Actinomycetes</taxon>
        <taxon>Mycobacteriales</taxon>
        <taxon>Nocardiaceae</taxon>
        <taxon>Nocardia</taxon>
    </lineage>
</organism>
<dbReference type="SUPFAM" id="SSF52402">
    <property type="entry name" value="Adenine nucleotide alpha hydrolases-like"/>
    <property type="match status" value="2"/>
</dbReference>
<feature type="domain" description="UspA" evidence="4">
    <location>
        <begin position="7"/>
        <end position="145"/>
    </location>
</feature>
<dbReference type="Gene3D" id="3.40.50.620">
    <property type="entry name" value="HUPs"/>
    <property type="match status" value="2"/>
</dbReference>
<keyword evidence="3" id="KW-0067">ATP-binding</keyword>